<comment type="caution">
    <text evidence="1">The sequence shown here is derived from an EMBL/GenBank/DDBJ whole genome shotgun (WGS) entry which is preliminary data.</text>
</comment>
<accession>A0ABQ5E7D8</accession>
<proteinExistence type="predicted"/>
<evidence type="ECO:0000313" key="2">
    <source>
        <dbReference type="Proteomes" id="UP001151760"/>
    </source>
</evidence>
<evidence type="ECO:0008006" key="3">
    <source>
        <dbReference type="Google" id="ProtNLM"/>
    </source>
</evidence>
<keyword evidence="2" id="KW-1185">Reference proteome</keyword>
<protein>
    <recommendedName>
        <fullName evidence="3">Reverse transcriptase domain-containing protein</fullName>
    </recommendedName>
</protein>
<organism evidence="1 2">
    <name type="scientific">Tanacetum coccineum</name>
    <dbReference type="NCBI Taxonomy" id="301880"/>
    <lineage>
        <taxon>Eukaryota</taxon>
        <taxon>Viridiplantae</taxon>
        <taxon>Streptophyta</taxon>
        <taxon>Embryophyta</taxon>
        <taxon>Tracheophyta</taxon>
        <taxon>Spermatophyta</taxon>
        <taxon>Magnoliopsida</taxon>
        <taxon>eudicotyledons</taxon>
        <taxon>Gunneridae</taxon>
        <taxon>Pentapetalae</taxon>
        <taxon>asterids</taxon>
        <taxon>campanulids</taxon>
        <taxon>Asterales</taxon>
        <taxon>Asteraceae</taxon>
        <taxon>Asteroideae</taxon>
        <taxon>Anthemideae</taxon>
        <taxon>Anthemidinae</taxon>
        <taxon>Tanacetum</taxon>
    </lineage>
</organism>
<dbReference type="Proteomes" id="UP001151760">
    <property type="component" value="Unassembled WGS sequence"/>
</dbReference>
<sequence length="461" mass="53084">MSSPNRSTSDIEDAFSSMNILNYTSVSPDYFPASSGSSSFNSSENSTDNMIPPVFSSFYNNPCLKDVQAFYAKESPISPAILTPSPILPPSLLFDPRYFFVPEELLPPKKRICSSSSSSTTLSNSSRNQTCDLVSPSSSVYTPTPPQIFEIGKCSIKMHLKHHEKQIEDILNYLDELSFHRIEKMEEGRINGNELKTELKRIRTQIIKLQKKRLGQKDKIAFAHYRISDLEQIIEKIQAQGAVGLIRWFERTESVFSRSRCAEENKVTFATGTLTDDALSVGMHYAQPMGIEQANRTTWTELKRLLTNKYCPRTEIRKMEEELYNLDVFLSEVSLEALKKVTARNLNFRGMHHHIPEVNWIKKGHYKSQCSSKTDNGTSHVSKKSLCDESLIIPKKEIWLDDKLNYMEESVEIMDREVKQLRRRCIPIVKVRWNSEFTWEREDQIRAKYPHLFSNITQSLN</sequence>
<evidence type="ECO:0000313" key="1">
    <source>
        <dbReference type="EMBL" id="GJT46775.1"/>
    </source>
</evidence>
<name>A0ABQ5E7D8_9ASTR</name>
<reference evidence="1" key="1">
    <citation type="journal article" date="2022" name="Int. J. Mol. Sci.">
        <title>Draft Genome of Tanacetum Coccineum: Genomic Comparison of Closely Related Tanacetum-Family Plants.</title>
        <authorList>
            <person name="Yamashiro T."/>
            <person name="Shiraishi A."/>
            <person name="Nakayama K."/>
            <person name="Satake H."/>
        </authorList>
    </citation>
    <scope>NUCLEOTIDE SEQUENCE</scope>
</reference>
<reference evidence="1" key="2">
    <citation type="submission" date="2022-01" db="EMBL/GenBank/DDBJ databases">
        <authorList>
            <person name="Yamashiro T."/>
            <person name="Shiraishi A."/>
            <person name="Satake H."/>
            <person name="Nakayama K."/>
        </authorList>
    </citation>
    <scope>NUCLEOTIDE SEQUENCE</scope>
</reference>
<gene>
    <name evidence="1" type="ORF">Tco_0955490</name>
</gene>
<dbReference type="EMBL" id="BQNB010016014">
    <property type="protein sequence ID" value="GJT46775.1"/>
    <property type="molecule type" value="Genomic_DNA"/>
</dbReference>